<evidence type="ECO:0000313" key="1">
    <source>
        <dbReference type="EMBL" id="TKJ40524.1"/>
    </source>
</evidence>
<comment type="caution">
    <text evidence="1">The sequence shown here is derived from an EMBL/GenBank/DDBJ whole genome shotgun (WGS) entry which is preliminary data.</text>
</comment>
<name>A0A532UZY5_UNCT6</name>
<dbReference type="Proteomes" id="UP000317778">
    <property type="component" value="Unassembled WGS sequence"/>
</dbReference>
<gene>
    <name evidence="1" type="ORF">CEE36_09545</name>
</gene>
<protein>
    <submittedName>
        <fullName evidence="1">Uncharacterized protein</fullName>
    </submittedName>
</protein>
<dbReference type="EMBL" id="NJBO01000018">
    <property type="protein sequence ID" value="TKJ40524.1"/>
    <property type="molecule type" value="Genomic_DNA"/>
</dbReference>
<organism evidence="1 2">
    <name type="scientific">candidate division TA06 bacterium B3_TA06</name>
    <dbReference type="NCBI Taxonomy" id="2012487"/>
    <lineage>
        <taxon>Bacteria</taxon>
        <taxon>Bacteria division TA06</taxon>
    </lineage>
</organism>
<dbReference type="AlphaFoldDB" id="A0A532UZY5"/>
<proteinExistence type="predicted"/>
<evidence type="ECO:0000313" key="2">
    <source>
        <dbReference type="Proteomes" id="UP000317778"/>
    </source>
</evidence>
<reference evidence="1 2" key="1">
    <citation type="submission" date="2017-06" db="EMBL/GenBank/DDBJ databases">
        <title>Novel microbial phyla capable of carbon fixation and sulfur reduction in deep-sea sediments.</title>
        <authorList>
            <person name="Huang J."/>
            <person name="Baker B."/>
            <person name="Wang Y."/>
        </authorList>
    </citation>
    <scope>NUCLEOTIDE SEQUENCE [LARGE SCALE GENOMIC DNA]</scope>
    <source>
        <strain evidence="1">B3_TA06</strain>
    </source>
</reference>
<accession>A0A532UZY5</accession>
<sequence length="186" mass="20494">MLKRITIALVVCTLLIPAVAAASYRFGFGGRVDPVSGGLEFRLFVPLKEQAALFVAPHGIGVFTYDEGGQDIFYSVGLRGGVMFSQDKWLSPYVGLGFGSTGEIYGSSSYIGLGGRIYVGASIAPLQILMQILVKDKDQGFDRFRVELETGFLYRRDMSSSAYGTFEEAETRFWFPDIGFGISYNW</sequence>